<name>A0A1J0VRU0_9NOCA</name>
<reference evidence="5" key="1">
    <citation type="submission" date="2016-11" db="EMBL/GenBank/DDBJ databases">
        <authorList>
            <person name="Jaros S."/>
            <person name="Januszkiewicz K."/>
            <person name="Wedrychowicz H."/>
        </authorList>
    </citation>
    <scope>NUCLEOTIDE SEQUENCE [LARGE SCALE GENOMIC DNA]</scope>
    <source>
        <strain evidence="5">Y48</strain>
    </source>
</reference>
<dbReference type="OrthoDB" id="7688673at2"/>
<accession>A0A1J0VRU0</accession>
<dbReference type="InterPro" id="IPR001034">
    <property type="entry name" value="DeoR_HTH"/>
</dbReference>
<evidence type="ECO:0000256" key="1">
    <source>
        <dbReference type="ARBA" id="ARBA00023015"/>
    </source>
</evidence>
<dbReference type="KEGG" id="nsl:BOX37_13100"/>
<dbReference type="PROSITE" id="PS51000">
    <property type="entry name" value="HTH_DEOR_2"/>
    <property type="match status" value="1"/>
</dbReference>
<evidence type="ECO:0000256" key="2">
    <source>
        <dbReference type="ARBA" id="ARBA00023163"/>
    </source>
</evidence>
<keyword evidence="6" id="KW-1185">Reference proteome</keyword>
<dbReference type="SMART" id="SM01134">
    <property type="entry name" value="DeoRC"/>
    <property type="match status" value="1"/>
</dbReference>
<dbReference type="Gene3D" id="1.10.10.10">
    <property type="entry name" value="Winged helix-like DNA-binding domain superfamily/Winged helix DNA-binding domain"/>
    <property type="match status" value="1"/>
</dbReference>
<keyword evidence="2" id="KW-0804">Transcription</keyword>
<dbReference type="SUPFAM" id="SSF100950">
    <property type="entry name" value="NagB/RpiA/CoA transferase-like"/>
    <property type="match status" value="1"/>
</dbReference>
<sequence length="260" mass="27724">MLASTRRREIMHRLVTDGYVEAKALADMLGVDASTIRRDLDALERAGQAQRTHGGARPTPGATAKLPYSMKEGERLEDKAAIGEAAAARVSDGETVILDSGSTTYEIARALRHHTGLTVITNDLRIAKYIAETPGVRLLVTGGELLGSVYTLVGEHAIAFLSDYTVDWAFLGADAVDIEAGITNMNTLEVPLKRAMITAAGQSFVVADSSKFGRRALAKVAGLDEITGIITDSDLDADISRQFGHVIIPAEASNHSPPRT</sequence>
<evidence type="ECO:0000313" key="5">
    <source>
        <dbReference type="EMBL" id="APE34730.1"/>
    </source>
</evidence>
<dbReference type="PRINTS" id="PR00037">
    <property type="entry name" value="HTHLACR"/>
</dbReference>
<dbReference type="Proteomes" id="UP000183810">
    <property type="component" value="Chromosome"/>
</dbReference>
<dbReference type="Pfam" id="PF08220">
    <property type="entry name" value="HTH_DeoR"/>
    <property type="match status" value="1"/>
</dbReference>
<dbReference type="PANTHER" id="PTHR30363:SF44">
    <property type="entry name" value="AGA OPERON TRANSCRIPTIONAL REPRESSOR-RELATED"/>
    <property type="match status" value="1"/>
</dbReference>
<dbReference type="InterPro" id="IPR037171">
    <property type="entry name" value="NagB/RpiA_transferase-like"/>
</dbReference>
<dbReference type="PANTHER" id="PTHR30363">
    <property type="entry name" value="HTH-TYPE TRANSCRIPTIONAL REGULATOR SRLR-RELATED"/>
    <property type="match status" value="1"/>
</dbReference>
<dbReference type="SUPFAM" id="SSF46785">
    <property type="entry name" value="Winged helix' DNA-binding domain"/>
    <property type="match status" value="1"/>
</dbReference>
<dbReference type="InterPro" id="IPR014036">
    <property type="entry name" value="DeoR-like_C"/>
</dbReference>
<proteinExistence type="predicted"/>
<gene>
    <name evidence="5" type="ORF">BOX37_13100</name>
</gene>
<dbReference type="Gene3D" id="3.40.50.1360">
    <property type="match status" value="1"/>
</dbReference>
<evidence type="ECO:0000259" key="4">
    <source>
        <dbReference type="PROSITE" id="PS51000"/>
    </source>
</evidence>
<dbReference type="SMART" id="SM00420">
    <property type="entry name" value="HTH_DEOR"/>
    <property type="match status" value="1"/>
</dbReference>
<dbReference type="InterPro" id="IPR036388">
    <property type="entry name" value="WH-like_DNA-bd_sf"/>
</dbReference>
<protein>
    <submittedName>
        <fullName evidence="5">DeoR family transcriptional regulator</fullName>
    </submittedName>
</protein>
<feature type="domain" description="HTH deoR-type" evidence="4">
    <location>
        <begin position="3"/>
        <end position="58"/>
    </location>
</feature>
<dbReference type="InterPro" id="IPR036390">
    <property type="entry name" value="WH_DNA-bd_sf"/>
</dbReference>
<dbReference type="RefSeq" id="WP_071927913.1">
    <property type="nucleotide sequence ID" value="NZ_CP018082.1"/>
</dbReference>
<dbReference type="AlphaFoldDB" id="A0A1J0VRU0"/>
<dbReference type="InterPro" id="IPR050313">
    <property type="entry name" value="Carb_Metab_HTH_regulators"/>
</dbReference>
<dbReference type="Pfam" id="PF00455">
    <property type="entry name" value="DeoRC"/>
    <property type="match status" value="1"/>
</dbReference>
<feature type="region of interest" description="Disordered" evidence="3">
    <location>
        <begin position="45"/>
        <end position="66"/>
    </location>
</feature>
<organism evidence="5 6">
    <name type="scientific">Nocardia mangyaensis</name>
    <dbReference type="NCBI Taxonomy" id="2213200"/>
    <lineage>
        <taxon>Bacteria</taxon>
        <taxon>Bacillati</taxon>
        <taxon>Actinomycetota</taxon>
        <taxon>Actinomycetes</taxon>
        <taxon>Mycobacteriales</taxon>
        <taxon>Nocardiaceae</taxon>
        <taxon>Nocardia</taxon>
    </lineage>
</organism>
<dbReference type="GO" id="GO:0003700">
    <property type="term" value="F:DNA-binding transcription factor activity"/>
    <property type="evidence" value="ECO:0007669"/>
    <property type="project" value="InterPro"/>
</dbReference>
<dbReference type="EMBL" id="CP018082">
    <property type="protein sequence ID" value="APE34730.1"/>
    <property type="molecule type" value="Genomic_DNA"/>
</dbReference>
<keyword evidence="1" id="KW-0805">Transcription regulation</keyword>
<evidence type="ECO:0000313" key="6">
    <source>
        <dbReference type="Proteomes" id="UP000183810"/>
    </source>
</evidence>
<evidence type="ECO:0000256" key="3">
    <source>
        <dbReference type="SAM" id="MobiDB-lite"/>
    </source>
</evidence>